<comment type="similarity">
    <text evidence="2">Belongs to the CpsC/CapA family.</text>
</comment>
<gene>
    <name evidence="13" type="primary">ywqD_2</name>
    <name evidence="13" type="ORF">CVS47_00504</name>
</gene>
<dbReference type="InterPro" id="IPR027417">
    <property type="entry name" value="P-loop_NTPase"/>
</dbReference>
<keyword evidence="4 10" id="KW-0812">Transmembrane</keyword>
<feature type="region of interest" description="Disordered" evidence="9">
    <location>
        <begin position="475"/>
        <end position="528"/>
    </location>
</feature>
<dbReference type="PANTHER" id="PTHR32309">
    <property type="entry name" value="TYROSINE-PROTEIN KINASE"/>
    <property type="match status" value="1"/>
</dbReference>
<keyword evidence="13" id="KW-0418">Kinase</keyword>
<dbReference type="EMBL" id="CP031423">
    <property type="protein sequence ID" value="AZS35906.1"/>
    <property type="molecule type" value="Genomic_DNA"/>
</dbReference>
<dbReference type="GO" id="GO:0005886">
    <property type="term" value="C:plasma membrane"/>
    <property type="evidence" value="ECO:0007669"/>
    <property type="project" value="UniProtKB-SubCell"/>
</dbReference>
<dbReference type="KEGG" id="mlv:CVS47_00504"/>
<keyword evidence="14" id="KW-1185">Reference proteome</keyword>
<organism evidence="13 14">
    <name type="scientific">Microbacterium lemovicicum</name>
    <dbReference type="NCBI Taxonomy" id="1072463"/>
    <lineage>
        <taxon>Bacteria</taxon>
        <taxon>Bacillati</taxon>
        <taxon>Actinomycetota</taxon>
        <taxon>Actinomycetes</taxon>
        <taxon>Micrococcales</taxon>
        <taxon>Microbacteriaceae</taxon>
        <taxon>Microbacterium</taxon>
    </lineage>
</organism>
<protein>
    <submittedName>
        <fullName evidence="13">Tyrosine-protein kinase YwqD</fullName>
        <ecNumber evidence="13">2.7.10.2</ecNumber>
    </submittedName>
</protein>
<keyword evidence="3" id="KW-1003">Cell membrane</keyword>
<feature type="transmembrane region" description="Helical" evidence="10">
    <location>
        <begin position="27"/>
        <end position="47"/>
    </location>
</feature>
<evidence type="ECO:0000259" key="12">
    <source>
        <dbReference type="Pfam" id="PF02706"/>
    </source>
</evidence>
<dbReference type="InterPro" id="IPR002586">
    <property type="entry name" value="CobQ/CobB/MinD/ParA_Nub-bd_dom"/>
</dbReference>
<feature type="domain" description="Polysaccharide chain length determinant N-terminal" evidence="12">
    <location>
        <begin position="14"/>
        <end position="104"/>
    </location>
</feature>
<evidence type="ECO:0000256" key="5">
    <source>
        <dbReference type="ARBA" id="ARBA00022741"/>
    </source>
</evidence>
<sequence>MVAHQAPLEGNSFLELRDYVRILHRNWIFIVALTVLGAAAGFGWALLKTPEYQATTQLYVSVRASDSAVVGELAQGTNYARQAVTSFVDVVDSAAVLDRVIDELDLDTTSAQLARQVTASVPTNTVIISATVNDPNPEQAAAIANSVGKNFADVVVNRLEKPEGDAASLVRIETIEPALVPTATSSPNFPLSVALGALLGLALGMAFAVLRTVLDTRIHSIHDIEVVTDKPLLGGIAFDADAKKRPLIVHADPMNPRAESFRTLRTNLQFVGVDAGAGSRSFVITSAGPGEGKSTTTANLAIALAETGARVALVDGDLRLPRVADYMGVEGGSGLTDVLIGNAELVDVLQRWGRGKLFVLPSGRVPPNPAELLGSHAMQRTLAELTEAFDYVLVDAPPLLLVTDAAVVSKYTSGVILIAASGSTKRPQLEAAVKTLNGIGSNLLGVIVTMLPSKGPDSYGYGSYTYSANNDIRSKGTTRAQLRREREDQATSGPASDAAVGASDLLSSAGSAESSSASVEPVKSARGA</sequence>
<keyword evidence="8 10" id="KW-0472">Membrane</keyword>
<accession>A0A3S9W758</accession>
<evidence type="ECO:0000256" key="10">
    <source>
        <dbReference type="SAM" id="Phobius"/>
    </source>
</evidence>
<evidence type="ECO:0000256" key="9">
    <source>
        <dbReference type="SAM" id="MobiDB-lite"/>
    </source>
</evidence>
<feature type="transmembrane region" description="Helical" evidence="10">
    <location>
        <begin position="189"/>
        <end position="210"/>
    </location>
</feature>
<dbReference type="InterPro" id="IPR005702">
    <property type="entry name" value="Wzc-like_C"/>
</dbReference>
<keyword evidence="5" id="KW-0547">Nucleotide-binding</keyword>
<evidence type="ECO:0000313" key="13">
    <source>
        <dbReference type="EMBL" id="AZS35906.1"/>
    </source>
</evidence>
<comment type="subcellular location">
    <subcellularLocation>
        <location evidence="1">Cell membrane</location>
        <topology evidence="1">Multi-pass membrane protein</topology>
    </subcellularLocation>
</comment>
<dbReference type="AlphaFoldDB" id="A0A3S9W758"/>
<dbReference type="Gene3D" id="3.40.50.300">
    <property type="entry name" value="P-loop containing nucleotide triphosphate hydrolases"/>
    <property type="match status" value="1"/>
</dbReference>
<dbReference type="GO" id="GO:0004715">
    <property type="term" value="F:non-membrane spanning protein tyrosine kinase activity"/>
    <property type="evidence" value="ECO:0007669"/>
    <property type="project" value="UniProtKB-EC"/>
</dbReference>
<dbReference type="InterPro" id="IPR050445">
    <property type="entry name" value="Bact_polysacc_biosynth/exp"/>
</dbReference>
<feature type="compositionally biased region" description="Low complexity" evidence="9">
    <location>
        <begin position="495"/>
        <end position="520"/>
    </location>
</feature>
<evidence type="ECO:0000256" key="6">
    <source>
        <dbReference type="ARBA" id="ARBA00022840"/>
    </source>
</evidence>
<evidence type="ECO:0000256" key="7">
    <source>
        <dbReference type="ARBA" id="ARBA00022989"/>
    </source>
</evidence>
<dbReference type="Pfam" id="PF01656">
    <property type="entry name" value="CbiA"/>
    <property type="match status" value="1"/>
</dbReference>
<reference evidence="13 14" key="1">
    <citation type="submission" date="2018-08" db="EMBL/GenBank/DDBJ databases">
        <title>Microbacterium lemovicicum sp. nov., a bacterium isolated from a natural uranium-rich soil.</title>
        <authorList>
            <person name="ORTET P."/>
        </authorList>
    </citation>
    <scope>NUCLEOTIDE SEQUENCE [LARGE SCALE GENOMIC DNA]</scope>
    <source>
        <strain evidence="13 14">Viu22</strain>
    </source>
</reference>
<evidence type="ECO:0000256" key="4">
    <source>
        <dbReference type="ARBA" id="ARBA00022692"/>
    </source>
</evidence>
<name>A0A3S9W758_9MICO</name>
<proteinExistence type="inferred from homology"/>
<dbReference type="GO" id="GO:0005524">
    <property type="term" value="F:ATP binding"/>
    <property type="evidence" value="ECO:0007669"/>
    <property type="project" value="UniProtKB-KW"/>
</dbReference>
<dbReference type="PANTHER" id="PTHR32309:SF13">
    <property type="entry name" value="FERRIC ENTEROBACTIN TRANSPORT PROTEIN FEPE"/>
    <property type="match status" value="1"/>
</dbReference>
<evidence type="ECO:0000313" key="14">
    <source>
        <dbReference type="Proteomes" id="UP000276888"/>
    </source>
</evidence>
<keyword evidence="7 10" id="KW-1133">Transmembrane helix</keyword>
<keyword evidence="13" id="KW-0808">Transferase</keyword>
<dbReference type="SUPFAM" id="SSF52540">
    <property type="entry name" value="P-loop containing nucleoside triphosphate hydrolases"/>
    <property type="match status" value="1"/>
</dbReference>
<dbReference type="CDD" id="cd05387">
    <property type="entry name" value="BY-kinase"/>
    <property type="match status" value="1"/>
</dbReference>
<keyword evidence="6" id="KW-0067">ATP-binding</keyword>
<dbReference type="EC" id="2.7.10.2" evidence="13"/>
<dbReference type="Proteomes" id="UP000276888">
    <property type="component" value="Chromosome"/>
</dbReference>
<feature type="domain" description="CobQ/CobB/MinD/ParA nucleotide binding" evidence="11">
    <location>
        <begin position="283"/>
        <end position="447"/>
    </location>
</feature>
<dbReference type="InterPro" id="IPR003856">
    <property type="entry name" value="LPS_length_determ_N"/>
</dbReference>
<evidence type="ECO:0000256" key="2">
    <source>
        <dbReference type="ARBA" id="ARBA00006683"/>
    </source>
</evidence>
<evidence type="ECO:0000256" key="8">
    <source>
        <dbReference type="ARBA" id="ARBA00023136"/>
    </source>
</evidence>
<evidence type="ECO:0000259" key="11">
    <source>
        <dbReference type="Pfam" id="PF01656"/>
    </source>
</evidence>
<evidence type="ECO:0000256" key="3">
    <source>
        <dbReference type="ARBA" id="ARBA00022475"/>
    </source>
</evidence>
<dbReference type="Pfam" id="PF02706">
    <property type="entry name" value="Wzz"/>
    <property type="match status" value="1"/>
</dbReference>
<evidence type="ECO:0000256" key="1">
    <source>
        <dbReference type="ARBA" id="ARBA00004651"/>
    </source>
</evidence>
<dbReference type="NCBIfam" id="TIGR01007">
    <property type="entry name" value="eps_fam"/>
    <property type="match status" value="1"/>
</dbReference>